<gene>
    <name evidence="2" type="ORF">C4541_04725</name>
</gene>
<sequence>MKRWYCMMTALVLCVVFCASTQAQSDVPKMLNFQGRVSVDGQPFTGTNGQFKFALVSEDGLTTFWSNDNTSVNGGEPTSGVAVDVRDGIYSVVLGGDGMAPIPDTVFANNGNVWLRIWFNDGTHGFERLDPDQRILSVGYALRAAVADNVENTSREVISGMIDTHSSGDEYYDVYSYSDRVQEPYPYWPYYQWVDVPIYRRMAVKNIPVAGLSVDDLPITQIYFANDPNASEWYTSINELIYKEAGLGYGALWRDYIEYTSFRVANNMIKLSYPHLMDRSNSDSTPYISYVSGSPSYNVYYKIVIIK</sequence>
<organism evidence="2 3">
    <name type="scientific">Candidatus Auribacter fodinae</name>
    <dbReference type="NCBI Taxonomy" id="2093366"/>
    <lineage>
        <taxon>Bacteria</taxon>
        <taxon>Pseudomonadati</taxon>
        <taxon>Candidatus Auribacterota</taxon>
        <taxon>Candidatus Auribacteria</taxon>
        <taxon>Candidatus Auribacterales</taxon>
        <taxon>Candidatus Auribacteraceae</taxon>
        <taxon>Candidatus Auribacter</taxon>
    </lineage>
</organism>
<dbReference type="Proteomes" id="UP000266426">
    <property type="component" value="Unassembled WGS sequence"/>
</dbReference>
<protein>
    <recommendedName>
        <fullName evidence="4">DUF4249 family protein</fullName>
    </recommendedName>
</protein>
<proteinExistence type="predicted"/>
<dbReference type="AlphaFoldDB" id="A0A3A4R6K2"/>
<dbReference type="EMBL" id="QZJZ01000035">
    <property type="protein sequence ID" value="RJP60076.1"/>
    <property type="molecule type" value="Genomic_DNA"/>
</dbReference>
<accession>A0A3A4R6K2</accession>
<comment type="caution">
    <text evidence="2">The sequence shown here is derived from an EMBL/GenBank/DDBJ whole genome shotgun (WGS) entry which is preliminary data.</text>
</comment>
<evidence type="ECO:0000313" key="3">
    <source>
        <dbReference type="Proteomes" id="UP000266426"/>
    </source>
</evidence>
<evidence type="ECO:0000256" key="1">
    <source>
        <dbReference type="SAM" id="SignalP"/>
    </source>
</evidence>
<name>A0A3A4R6K2_9BACT</name>
<keyword evidence="1" id="KW-0732">Signal</keyword>
<reference evidence="2 3" key="1">
    <citation type="journal article" date="2017" name="ISME J.">
        <title>Energy and carbon metabolisms in a deep terrestrial subsurface fluid microbial community.</title>
        <authorList>
            <person name="Momper L."/>
            <person name="Jungbluth S.P."/>
            <person name="Lee M.D."/>
            <person name="Amend J.P."/>
        </authorList>
    </citation>
    <scope>NUCLEOTIDE SEQUENCE [LARGE SCALE GENOMIC DNA]</scope>
    <source>
        <strain evidence="2">SURF_26</strain>
    </source>
</reference>
<feature type="chain" id="PRO_5017361112" description="DUF4249 family protein" evidence="1">
    <location>
        <begin position="26"/>
        <end position="307"/>
    </location>
</feature>
<evidence type="ECO:0000313" key="2">
    <source>
        <dbReference type="EMBL" id="RJP60076.1"/>
    </source>
</evidence>
<evidence type="ECO:0008006" key="4">
    <source>
        <dbReference type="Google" id="ProtNLM"/>
    </source>
</evidence>
<feature type="signal peptide" evidence="1">
    <location>
        <begin position="1"/>
        <end position="25"/>
    </location>
</feature>